<protein>
    <recommendedName>
        <fullName evidence="1">DUF374 domain-containing protein</fullName>
    </recommendedName>
</protein>
<sequence length="239" mass="26761">MASIEKKIRKKLETAAMSDAVSGTAARLISRHLEKVYQRTDWEFHGRDDVIEAVAGGKPIIFALWHGRLAMAARGWDPAWSPYCVITSAAIPGRIVGRIMRNFGLDTMPMKDRKNNTGASLQVARMMRAGTTIGFAIDGPEGPKRIAKAMPIDWARLTGAPIWLYTNSVEKYRTINSWDDLMLPKPGGRGVMMYRKWDVEIPKRIDPETREAMRLKLQADLDALTLEADLLMGHDGLIN</sequence>
<name>A0A1G8P603_9RHOB</name>
<keyword evidence="3" id="KW-1185">Reference proteome</keyword>
<dbReference type="Proteomes" id="UP000199382">
    <property type="component" value="Unassembled WGS sequence"/>
</dbReference>
<evidence type="ECO:0000259" key="1">
    <source>
        <dbReference type="Pfam" id="PF04028"/>
    </source>
</evidence>
<dbReference type="STRING" id="571298.SAMN04488026_100879"/>
<accession>A0A1G8P603</accession>
<dbReference type="RefSeq" id="WP_093151435.1">
    <property type="nucleotide sequence ID" value="NZ_FNEK01000008.1"/>
</dbReference>
<proteinExistence type="predicted"/>
<reference evidence="2 3" key="1">
    <citation type="submission" date="2016-10" db="EMBL/GenBank/DDBJ databases">
        <authorList>
            <person name="de Groot N.N."/>
        </authorList>
    </citation>
    <scope>NUCLEOTIDE SEQUENCE [LARGE SCALE GENOMIC DNA]</scope>
    <source>
        <strain evidence="2 3">DSM 25294</strain>
    </source>
</reference>
<dbReference type="AlphaFoldDB" id="A0A1G8P603"/>
<dbReference type="Pfam" id="PF04028">
    <property type="entry name" value="DUF374"/>
    <property type="match status" value="1"/>
</dbReference>
<dbReference type="EMBL" id="FNEK01000008">
    <property type="protein sequence ID" value="SDI87917.1"/>
    <property type="molecule type" value="Genomic_DNA"/>
</dbReference>
<organism evidence="2 3">
    <name type="scientific">Aliiruegeria lutimaris</name>
    <dbReference type="NCBI Taxonomy" id="571298"/>
    <lineage>
        <taxon>Bacteria</taxon>
        <taxon>Pseudomonadati</taxon>
        <taxon>Pseudomonadota</taxon>
        <taxon>Alphaproteobacteria</taxon>
        <taxon>Rhodobacterales</taxon>
        <taxon>Roseobacteraceae</taxon>
        <taxon>Aliiruegeria</taxon>
    </lineage>
</organism>
<dbReference type="OrthoDB" id="9810508at2"/>
<evidence type="ECO:0000313" key="3">
    <source>
        <dbReference type="Proteomes" id="UP000199382"/>
    </source>
</evidence>
<evidence type="ECO:0000313" key="2">
    <source>
        <dbReference type="EMBL" id="SDI87917.1"/>
    </source>
</evidence>
<feature type="domain" description="DUF374" evidence="1">
    <location>
        <begin position="80"/>
        <end position="143"/>
    </location>
</feature>
<gene>
    <name evidence="2" type="ORF">SAMN04488026_100879</name>
</gene>
<dbReference type="InterPro" id="IPR007172">
    <property type="entry name" value="DUF374"/>
</dbReference>